<evidence type="ECO:0000256" key="9">
    <source>
        <dbReference type="SAM" id="MobiDB-lite"/>
    </source>
</evidence>
<dbReference type="Gene3D" id="3.30.200.20">
    <property type="entry name" value="Phosphorylase Kinase, domain 1"/>
    <property type="match status" value="1"/>
</dbReference>
<dbReference type="Proteomes" id="UP001612928">
    <property type="component" value="Unassembled WGS sequence"/>
</dbReference>
<evidence type="ECO:0000256" key="5">
    <source>
        <dbReference type="ARBA" id="ARBA00022777"/>
    </source>
</evidence>
<name>A0ABW8ACS6_9ACTN</name>
<comment type="catalytic activity">
    <reaction evidence="7">
        <text>L-threonyl-[protein] + ATP = O-phospho-L-threonyl-[protein] + ADP + H(+)</text>
        <dbReference type="Rhea" id="RHEA:46608"/>
        <dbReference type="Rhea" id="RHEA-COMP:11060"/>
        <dbReference type="Rhea" id="RHEA-COMP:11605"/>
        <dbReference type="ChEBI" id="CHEBI:15378"/>
        <dbReference type="ChEBI" id="CHEBI:30013"/>
        <dbReference type="ChEBI" id="CHEBI:30616"/>
        <dbReference type="ChEBI" id="CHEBI:61977"/>
        <dbReference type="ChEBI" id="CHEBI:456216"/>
        <dbReference type="EC" id="2.7.11.1"/>
    </reaction>
</comment>
<gene>
    <name evidence="11" type="ORF">ACIBP5_27920</name>
</gene>
<dbReference type="SMART" id="SM00220">
    <property type="entry name" value="S_TKc"/>
    <property type="match status" value="1"/>
</dbReference>
<feature type="compositionally biased region" description="Low complexity" evidence="9">
    <location>
        <begin position="34"/>
        <end position="43"/>
    </location>
</feature>
<evidence type="ECO:0000256" key="8">
    <source>
        <dbReference type="ARBA" id="ARBA00048679"/>
    </source>
</evidence>
<accession>A0ABW8ACS6</accession>
<evidence type="ECO:0000256" key="4">
    <source>
        <dbReference type="ARBA" id="ARBA00022741"/>
    </source>
</evidence>
<feature type="compositionally biased region" description="Polar residues" evidence="9">
    <location>
        <begin position="75"/>
        <end position="90"/>
    </location>
</feature>
<dbReference type="InterPro" id="IPR000719">
    <property type="entry name" value="Prot_kinase_dom"/>
</dbReference>
<dbReference type="InterPro" id="IPR011009">
    <property type="entry name" value="Kinase-like_dom_sf"/>
</dbReference>
<keyword evidence="2" id="KW-0723">Serine/threonine-protein kinase</keyword>
<evidence type="ECO:0000313" key="11">
    <source>
        <dbReference type="EMBL" id="MFI7443816.1"/>
    </source>
</evidence>
<organism evidence="11 12">
    <name type="scientific">Nonomuraea indica</name>
    <dbReference type="NCBI Taxonomy" id="1581193"/>
    <lineage>
        <taxon>Bacteria</taxon>
        <taxon>Bacillati</taxon>
        <taxon>Actinomycetota</taxon>
        <taxon>Actinomycetes</taxon>
        <taxon>Streptosporangiales</taxon>
        <taxon>Streptosporangiaceae</taxon>
        <taxon>Nonomuraea</taxon>
    </lineage>
</organism>
<keyword evidence="6" id="KW-0067">ATP-binding</keyword>
<comment type="catalytic activity">
    <reaction evidence="8">
        <text>L-seryl-[protein] + ATP = O-phospho-L-seryl-[protein] + ADP + H(+)</text>
        <dbReference type="Rhea" id="RHEA:17989"/>
        <dbReference type="Rhea" id="RHEA-COMP:9863"/>
        <dbReference type="Rhea" id="RHEA-COMP:11604"/>
        <dbReference type="ChEBI" id="CHEBI:15378"/>
        <dbReference type="ChEBI" id="CHEBI:29999"/>
        <dbReference type="ChEBI" id="CHEBI:30616"/>
        <dbReference type="ChEBI" id="CHEBI:83421"/>
        <dbReference type="ChEBI" id="CHEBI:456216"/>
        <dbReference type="EC" id="2.7.11.1"/>
    </reaction>
</comment>
<keyword evidence="4" id="KW-0547">Nucleotide-binding</keyword>
<feature type="compositionally biased region" description="Gly residues" evidence="9">
    <location>
        <begin position="53"/>
        <end position="64"/>
    </location>
</feature>
<comment type="caution">
    <text evidence="11">The sequence shown here is derived from an EMBL/GenBank/DDBJ whole genome shotgun (WGS) entry which is preliminary data.</text>
</comment>
<keyword evidence="12" id="KW-1185">Reference proteome</keyword>
<feature type="compositionally biased region" description="Low complexity" evidence="9">
    <location>
        <begin position="65"/>
        <end position="74"/>
    </location>
</feature>
<dbReference type="CDD" id="cd14014">
    <property type="entry name" value="STKc_PknB_like"/>
    <property type="match status" value="1"/>
</dbReference>
<proteinExistence type="predicted"/>
<dbReference type="InterPro" id="IPR031636">
    <property type="entry name" value="PknG_TPR"/>
</dbReference>
<dbReference type="PANTHER" id="PTHR24363">
    <property type="entry name" value="SERINE/THREONINE PROTEIN KINASE"/>
    <property type="match status" value="1"/>
</dbReference>
<sequence length="748" mass="79384">MSTCRQPGCTGTIEEGYCDLCGHAAAPAQPPAQTPQTGHTPHPGHMPPAGPVSGNGGPSTGGPATGPSIGGPATSPSTGRPVTGPASSGRSRAGVLAELADLPSVPYRDPQSAVLTDPEVPEDKRFCSNPACEQPIGRSRQGRPGLTDGFCPHCRTPFSFTPKLAGNDLVAGQYRVLGCLAHGGLGWIYLAADENLDGRWVVLKGLLNTADAEALAAAEAERRFLTTVDHPNIVKIFNFQRSAGLGYIVMEYVGGQSLHELRRQGTLPLREVLMYGREILRAFAYLHEQGLVYCDLKPANVIRVGRRLKLIDLGAVQRIGSPPGSGWATPGYHAPELDSRPSSVTSDLYTVGRTLAVLAVPGFSPARNGVEMPLPDDCGDTSFTRLLRRATAADPADRFQSAEEMEAQLVGVLREVSALADGVPYPAPSALFGPERIAAGAALSEDPAKVFDALDPRAAAAALPVPLADPADPAAGALAGLVGRDPAQLVAQVTAMPTTPETLLTRARLLAEQALPEAGQAVDEARRALPGDWRVTWYEAVHALARGLTGEAVTLFDRCVSLLPGECAPKLGLAFALESERQDPVHWYERVWRVDRAFVSAAFGLARAGRAEALDEVPASSSHWVAAQLAAVASVARPELRPGLRARPGAVTPAELSAAADRLDHLTDLDPRRRDAMTAEVLRAALTWLDSMSGPPQGVRVAGADFTGPAVRRRLEEIYRRLAAGAESRRERRELVDRANAVRPWTWV</sequence>
<evidence type="ECO:0000256" key="1">
    <source>
        <dbReference type="ARBA" id="ARBA00012513"/>
    </source>
</evidence>
<protein>
    <recommendedName>
        <fullName evidence="1">non-specific serine/threonine protein kinase</fullName>
        <ecNumber evidence="1">2.7.11.1</ecNumber>
    </recommendedName>
</protein>
<keyword evidence="3" id="KW-0808">Transferase</keyword>
<reference evidence="11 12" key="1">
    <citation type="submission" date="2024-10" db="EMBL/GenBank/DDBJ databases">
        <title>The Natural Products Discovery Center: Release of the First 8490 Sequenced Strains for Exploring Actinobacteria Biosynthetic Diversity.</title>
        <authorList>
            <person name="Kalkreuter E."/>
            <person name="Kautsar S.A."/>
            <person name="Yang D."/>
            <person name="Bader C.D."/>
            <person name="Teijaro C.N."/>
            <person name="Fluegel L."/>
            <person name="Davis C.M."/>
            <person name="Simpson J.R."/>
            <person name="Lauterbach L."/>
            <person name="Steele A.D."/>
            <person name="Gui C."/>
            <person name="Meng S."/>
            <person name="Li G."/>
            <person name="Viehrig K."/>
            <person name="Ye F."/>
            <person name="Su P."/>
            <person name="Kiefer A.F."/>
            <person name="Nichols A."/>
            <person name="Cepeda A.J."/>
            <person name="Yan W."/>
            <person name="Fan B."/>
            <person name="Jiang Y."/>
            <person name="Adhikari A."/>
            <person name="Zheng C.-J."/>
            <person name="Schuster L."/>
            <person name="Cowan T.M."/>
            <person name="Smanski M.J."/>
            <person name="Chevrette M.G."/>
            <person name="De Carvalho L.P.S."/>
            <person name="Shen B."/>
        </authorList>
    </citation>
    <scope>NUCLEOTIDE SEQUENCE [LARGE SCALE GENOMIC DNA]</scope>
    <source>
        <strain evidence="11 12">NPDC049503</strain>
    </source>
</reference>
<dbReference type="Gene3D" id="1.10.510.10">
    <property type="entry name" value="Transferase(Phosphotransferase) domain 1"/>
    <property type="match status" value="1"/>
</dbReference>
<dbReference type="Pfam" id="PF00069">
    <property type="entry name" value="Pkinase"/>
    <property type="match status" value="1"/>
</dbReference>
<evidence type="ECO:0000256" key="2">
    <source>
        <dbReference type="ARBA" id="ARBA00022527"/>
    </source>
</evidence>
<evidence type="ECO:0000256" key="3">
    <source>
        <dbReference type="ARBA" id="ARBA00022679"/>
    </source>
</evidence>
<feature type="domain" description="Protein kinase" evidence="10">
    <location>
        <begin position="174"/>
        <end position="410"/>
    </location>
</feature>
<evidence type="ECO:0000259" key="10">
    <source>
        <dbReference type="PROSITE" id="PS50011"/>
    </source>
</evidence>
<evidence type="ECO:0000313" key="12">
    <source>
        <dbReference type="Proteomes" id="UP001612928"/>
    </source>
</evidence>
<dbReference type="Gene3D" id="1.25.40.10">
    <property type="entry name" value="Tetratricopeptide repeat domain"/>
    <property type="match status" value="1"/>
</dbReference>
<dbReference type="EMBL" id="JBITMB010000007">
    <property type="protein sequence ID" value="MFI7443816.1"/>
    <property type="molecule type" value="Genomic_DNA"/>
</dbReference>
<keyword evidence="5" id="KW-0418">Kinase</keyword>
<feature type="region of interest" description="Disordered" evidence="9">
    <location>
        <begin position="26"/>
        <end position="121"/>
    </location>
</feature>
<dbReference type="InterPro" id="IPR031634">
    <property type="entry name" value="PknG_rubred"/>
</dbReference>
<dbReference type="InterPro" id="IPR011990">
    <property type="entry name" value="TPR-like_helical_dom_sf"/>
</dbReference>
<dbReference type="PANTHER" id="PTHR24363:SF0">
    <property type="entry name" value="SERINE_THREONINE KINASE LIKE DOMAIN CONTAINING 1"/>
    <property type="match status" value="1"/>
</dbReference>
<dbReference type="SUPFAM" id="SSF56112">
    <property type="entry name" value="Protein kinase-like (PK-like)"/>
    <property type="match status" value="1"/>
</dbReference>
<dbReference type="RefSeq" id="WP_397023986.1">
    <property type="nucleotide sequence ID" value="NZ_JBITMB010000007.1"/>
</dbReference>
<evidence type="ECO:0000256" key="6">
    <source>
        <dbReference type="ARBA" id="ARBA00022840"/>
    </source>
</evidence>
<dbReference type="EC" id="2.7.11.1" evidence="1"/>
<dbReference type="Pfam" id="PF16919">
    <property type="entry name" value="PknG_rubred"/>
    <property type="match status" value="1"/>
</dbReference>
<evidence type="ECO:0000256" key="7">
    <source>
        <dbReference type="ARBA" id="ARBA00047899"/>
    </source>
</evidence>
<dbReference type="PROSITE" id="PS50011">
    <property type="entry name" value="PROTEIN_KINASE_DOM"/>
    <property type="match status" value="1"/>
</dbReference>
<dbReference type="Pfam" id="PF16918">
    <property type="entry name" value="PknG_TPR"/>
    <property type="match status" value="1"/>
</dbReference>